<gene>
    <name evidence="3" type="ORF">NIES2119_15240</name>
</gene>
<dbReference type="InterPro" id="IPR008571">
    <property type="entry name" value="HerA-like"/>
</dbReference>
<accession>A0A1U7IJ91</accession>
<dbReference type="InterPro" id="IPR027417">
    <property type="entry name" value="P-loop_NTPase"/>
</dbReference>
<protein>
    <submittedName>
        <fullName evidence="3">ATPase</fullName>
    </submittedName>
</protein>
<name>A0A1U7IJ91_9CYAN</name>
<organism evidence="3 4">
    <name type="scientific">[Phormidium ambiguum] IAM M-71</name>
    <dbReference type="NCBI Taxonomy" id="454136"/>
    <lineage>
        <taxon>Bacteria</taxon>
        <taxon>Bacillati</taxon>
        <taxon>Cyanobacteriota</taxon>
        <taxon>Cyanophyceae</taxon>
        <taxon>Oscillatoriophycideae</taxon>
        <taxon>Aerosakkonematales</taxon>
        <taxon>Aerosakkonemataceae</taxon>
        <taxon>Floridanema</taxon>
    </lineage>
</organism>
<dbReference type="InterPro" id="IPR018538">
    <property type="entry name" value="HerA_barrel_dom"/>
</dbReference>
<dbReference type="AlphaFoldDB" id="A0A1U7IJ91"/>
<sequence length="578" mass="64753">MTLGKPLGSVIQGSLSEGLEVRLHPDVSVEDMRVGKFLVVQGVRSRFFCMLTDVALGTSSQRIAANPPDFGDDLLREILAGSSTYGTIELTPMLMFTPVPDPPAFFPLNGKPRKSLPEATNNLASFQANTNSEEIELRPVKTVPSHFSQVYDAEERDFRTVFGWEDDPQRCNFAIGQPLDMDVPVCLDLERFVERSNGVFGKSGTGKSFLTRLLLSGIIRRQAAVNLIFDMHSEYGWEAVREGKAFSTVKGLRQLFPGQVQMFTLDPQSTKRRGVRDAQELYLGYDQIEIEDIKLVANDLGLSDAALDNATILHNEFGKSWIITLLNMTNEDIQVFCEEKKGHKGSIMALQRKLLRLENLKYMRTTCPKNYVNSILQCLEAGQHVVIEFGSQSDMLSYMLVTNMITRRIHKEYVRKAEMFLQTKNPIDRPQQLVITIEEAHRFLDPAIVGSTIFGIIAREMRKYFVTLLIVDQRPSGIDNEVMSQIGTRITALLNDEKDIDAIFTGVSGAGSLRSVLAKLDSKQQALILGHAVPMPVVVRTRPYDEDFYREIGDTIWEEQPDEAVFAAAEAAKADLGF</sequence>
<evidence type="ECO:0000259" key="1">
    <source>
        <dbReference type="Pfam" id="PF01935"/>
    </source>
</evidence>
<dbReference type="OrthoDB" id="9806951at2"/>
<evidence type="ECO:0000313" key="3">
    <source>
        <dbReference type="EMBL" id="OKH37168.1"/>
    </source>
</evidence>
<evidence type="ECO:0000313" key="4">
    <source>
        <dbReference type="Proteomes" id="UP000185860"/>
    </source>
</evidence>
<comment type="caution">
    <text evidence="3">The sequence shown here is derived from an EMBL/GenBank/DDBJ whole genome shotgun (WGS) entry which is preliminary data.</text>
</comment>
<dbReference type="EMBL" id="MRCE01000013">
    <property type="protein sequence ID" value="OKH37168.1"/>
    <property type="molecule type" value="Genomic_DNA"/>
</dbReference>
<dbReference type="STRING" id="454136.NIES2119_15240"/>
<proteinExistence type="predicted"/>
<dbReference type="PANTHER" id="PTHR42957">
    <property type="entry name" value="HELICASE MJ1565-RELATED"/>
    <property type="match status" value="1"/>
</dbReference>
<dbReference type="PANTHER" id="PTHR42957:SF1">
    <property type="entry name" value="HELICASE MJ1565-RELATED"/>
    <property type="match status" value="1"/>
</dbReference>
<reference evidence="3 4" key="1">
    <citation type="submission" date="2016-11" db="EMBL/GenBank/DDBJ databases">
        <title>Draft Genome Sequences of Nine Cyanobacterial Strains from Diverse Habitats.</title>
        <authorList>
            <person name="Zhu T."/>
            <person name="Hou S."/>
            <person name="Lu X."/>
            <person name="Hess W.R."/>
        </authorList>
    </citation>
    <scope>NUCLEOTIDE SEQUENCE [LARGE SCALE GENOMIC DNA]</scope>
    <source>
        <strain evidence="3 4">IAM M-71</strain>
    </source>
</reference>
<feature type="domain" description="Helicase HerA central" evidence="1">
    <location>
        <begin position="174"/>
        <end position="409"/>
    </location>
</feature>
<dbReference type="Proteomes" id="UP000185860">
    <property type="component" value="Unassembled WGS sequence"/>
</dbReference>
<dbReference type="Pfam" id="PF09378">
    <property type="entry name" value="HAS-barrel"/>
    <property type="match status" value="1"/>
</dbReference>
<dbReference type="RefSeq" id="WP_073594347.1">
    <property type="nucleotide sequence ID" value="NZ_MRCE01000013.1"/>
</dbReference>
<dbReference type="InterPro" id="IPR002789">
    <property type="entry name" value="HerA_central"/>
</dbReference>
<evidence type="ECO:0000259" key="2">
    <source>
        <dbReference type="Pfam" id="PF09378"/>
    </source>
</evidence>
<dbReference type="Gene3D" id="3.40.50.300">
    <property type="entry name" value="P-loop containing nucleotide triphosphate hydrolases"/>
    <property type="match status" value="2"/>
</dbReference>
<dbReference type="Pfam" id="PF01935">
    <property type="entry name" value="DUF87"/>
    <property type="match status" value="1"/>
</dbReference>
<feature type="domain" description="Helicase HerA barrel" evidence="2">
    <location>
        <begin position="8"/>
        <end position="93"/>
    </location>
</feature>
<dbReference type="SUPFAM" id="SSF52540">
    <property type="entry name" value="P-loop containing nucleoside triphosphate hydrolases"/>
    <property type="match status" value="1"/>
</dbReference>